<keyword evidence="1" id="KW-0732">Signal</keyword>
<dbReference type="InterPro" id="IPR013783">
    <property type="entry name" value="Ig-like_fold"/>
</dbReference>
<comment type="caution">
    <text evidence="2">The sequence shown here is derived from an EMBL/GenBank/DDBJ whole genome shotgun (WGS) entry which is preliminary data.</text>
</comment>
<evidence type="ECO:0008006" key="4">
    <source>
        <dbReference type="Google" id="ProtNLM"/>
    </source>
</evidence>
<protein>
    <recommendedName>
        <fullName evidence="4">DUF1573 domain-containing protein</fullName>
    </recommendedName>
</protein>
<dbReference type="Gene3D" id="2.60.40.10">
    <property type="entry name" value="Immunoglobulins"/>
    <property type="match status" value="1"/>
</dbReference>
<dbReference type="Proteomes" id="UP000649604">
    <property type="component" value="Unassembled WGS sequence"/>
</dbReference>
<name>A0A9D5JXS9_9BACT</name>
<evidence type="ECO:0000313" key="2">
    <source>
        <dbReference type="EMBL" id="MBD3326213.1"/>
    </source>
</evidence>
<dbReference type="AlphaFoldDB" id="A0A9D5JXS9"/>
<feature type="chain" id="PRO_5038636522" description="DUF1573 domain-containing protein" evidence="1">
    <location>
        <begin position="25"/>
        <end position="156"/>
    </location>
</feature>
<proteinExistence type="predicted"/>
<sequence length="156" mass="17005">MMRVHKKFCLLSLILLFVSAGLLVGGCSDDDSTTDDFLPNVTMSINALDFGEIPLDTFLIETVTIRNLLNENVTIERVTSTNEVFRVGGYFAGGNLFELEVPFTIEPNGARTLYIGFYPDAEGNFVGKVVIESTSETSGDETDLVDLQGVGLPDLE</sequence>
<accession>A0A9D5JXS9</accession>
<dbReference type="PROSITE" id="PS51257">
    <property type="entry name" value="PROKAR_LIPOPROTEIN"/>
    <property type="match status" value="1"/>
</dbReference>
<feature type="signal peptide" evidence="1">
    <location>
        <begin position="1"/>
        <end position="24"/>
    </location>
</feature>
<evidence type="ECO:0000256" key="1">
    <source>
        <dbReference type="SAM" id="SignalP"/>
    </source>
</evidence>
<evidence type="ECO:0000313" key="3">
    <source>
        <dbReference type="Proteomes" id="UP000649604"/>
    </source>
</evidence>
<dbReference type="EMBL" id="WJJP01000539">
    <property type="protein sequence ID" value="MBD3326213.1"/>
    <property type="molecule type" value="Genomic_DNA"/>
</dbReference>
<gene>
    <name evidence="2" type="ORF">GF339_16620</name>
</gene>
<reference evidence="2" key="1">
    <citation type="submission" date="2019-11" db="EMBL/GenBank/DDBJ databases">
        <title>Microbial mats filling the niche in hypersaline microbial mats.</title>
        <authorList>
            <person name="Wong H.L."/>
            <person name="Macleod F.I."/>
            <person name="White R.A. III"/>
            <person name="Burns B.P."/>
        </authorList>
    </citation>
    <scope>NUCLEOTIDE SEQUENCE</scope>
    <source>
        <strain evidence="2">Rbin_158</strain>
    </source>
</reference>
<organism evidence="2 3">
    <name type="scientific">candidate division KSB3 bacterium</name>
    <dbReference type="NCBI Taxonomy" id="2044937"/>
    <lineage>
        <taxon>Bacteria</taxon>
        <taxon>candidate division KSB3</taxon>
    </lineage>
</organism>